<feature type="chain" id="PRO_5015957505" description="Squalene monooxygenase" evidence="2">
    <location>
        <begin position="22"/>
        <end position="360"/>
    </location>
</feature>
<dbReference type="VEuPathDB" id="TriTrypDB:C3747_48g16"/>
<dbReference type="UniPathway" id="UPA00767">
    <property type="reaction ID" value="UER00752"/>
</dbReference>
<comment type="similarity">
    <text evidence="1">Belongs to the squalene monooxygenase family.</text>
</comment>
<keyword evidence="3" id="KW-0503">Monooxygenase</keyword>
<dbReference type="PANTHER" id="PTHR10835">
    <property type="entry name" value="SQUALENE MONOOXYGENASE"/>
    <property type="match status" value="1"/>
</dbReference>
<dbReference type="Gene3D" id="3.50.50.60">
    <property type="entry name" value="FAD/NAD(P)-binding domain"/>
    <property type="match status" value="1"/>
</dbReference>
<dbReference type="GO" id="GO:0004506">
    <property type="term" value="F:squalene monooxygenase activity"/>
    <property type="evidence" value="ECO:0007669"/>
    <property type="project" value="UniProtKB-UniRule"/>
</dbReference>
<evidence type="ECO:0000313" key="4">
    <source>
        <dbReference type="Proteomes" id="UP000246078"/>
    </source>
</evidence>
<dbReference type="EC" id="1.14.14.17" evidence="1"/>
<dbReference type="VEuPathDB" id="TriTrypDB:TcG_03306"/>
<dbReference type="VEuPathDB" id="TriTrypDB:TcCLB.509587.20"/>
<organism evidence="3 4">
    <name type="scientific">Trypanosoma cruzi</name>
    <dbReference type="NCBI Taxonomy" id="5693"/>
    <lineage>
        <taxon>Eukaryota</taxon>
        <taxon>Discoba</taxon>
        <taxon>Euglenozoa</taxon>
        <taxon>Kinetoplastea</taxon>
        <taxon>Metakinetoplastina</taxon>
        <taxon>Trypanosomatida</taxon>
        <taxon>Trypanosomatidae</taxon>
        <taxon>Trypanosoma</taxon>
        <taxon>Schizotrypanum</taxon>
    </lineage>
</organism>
<keyword evidence="1" id="KW-0274">FAD</keyword>
<name>A0A2V2WVV9_TRYCR</name>
<dbReference type="VEuPathDB" id="TriTrypDB:TcCL_Unassigned04050"/>
<dbReference type="VEuPathDB" id="TriTrypDB:TcYC6_0103070"/>
<accession>A0A2V2WVV9</accession>
<dbReference type="VEuPathDB" id="TriTrypDB:TcCLB.509589.20"/>
<comment type="cofactor">
    <cofactor evidence="1">
        <name>FAD</name>
        <dbReference type="ChEBI" id="CHEBI:57692"/>
    </cofactor>
</comment>
<comment type="catalytic activity">
    <reaction evidence="1">
        <text>squalene + reduced [NADPH--hemoprotein reductase] + O2 = (S)-2,3-epoxysqualene + oxidized [NADPH--hemoprotein reductase] + H2O + H(+)</text>
        <dbReference type="Rhea" id="RHEA:25282"/>
        <dbReference type="Rhea" id="RHEA-COMP:11964"/>
        <dbReference type="Rhea" id="RHEA-COMP:11965"/>
        <dbReference type="ChEBI" id="CHEBI:15377"/>
        <dbReference type="ChEBI" id="CHEBI:15378"/>
        <dbReference type="ChEBI" id="CHEBI:15379"/>
        <dbReference type="ChEBI" id="CHEBI:15440"/>
        <dbReference type="ChEBI" id="CHEBI:15441"/>
        <dbReference type="ChEBI" id="CHEBI:57618"/>
        <dbReference type="ChEBI" id="CHEBI:58210"/>
        <dbReference type="EC" id="1.14.14.17"/>
    </reaction>
</comment>
<evidence type="ECO:0000256" key="2">
    <source>
        <dbReference type="SAM" id="SignalP"/>
    </source>
</evidence>
<dbReference type="GO" id="GO:0005783">
    <property type="term" value="C:endoplasmic reticulum"/>
    <property type="evidence" value="ECO:0007669"/>
    <property type="project" value="TreeGrafter"/>
</dbReference>
<dbReference type="GO" id="GO:0050660">
    <property type="term" value="F:flavin adenine dinucleotide binding"/>
    <property type="evidence" value="ECO:0007669"/>
    <property type="project" value="UniProtKB-UniRule"/>
</dbReference>
<dbReference type="EMBL" id="PRFC01000048">
    <property type="protein sequence ID" value="PWV12728.1"/>
    <property type="molecule type" value="Genomic_DNA"/>
</dbReference>
<dbReference type="VEuPathDB" id="TriTrypDB:Tc_MARK_2699"/>
<dbReference type="InterPro" id="IPR036188">
    <property type="entry name" value="FAD/NAD-bd_sf"/>
</dbReference>
<dbReference type="Proteomes" id="UP000246078">
    <property type="component" value="Unassembled WGS sequence"/>
</dbReference>
<dbReference type="VEuPathDB" id="TriTrypDB:TcCLB.503999.10"/>
<evidence type="ECO:0000256" key="1">
    <source>
        <dbReference type="RuleBase" id="RU367121"/>
    </source>
</evidence>
<gene>
    <name evidence="3" type="ORF">C3747_48g16</name>
</gene>
<dbReference type="InterPro" id="IPR040125">
    <property type="entry name" value="Squalene_monox"/>
</dbReference>
<feature type="signal peptide" evidence="2">
    <location>
        <begin position="1"/>
        <end position="21"/>
    </location>
</feature>
<dbReference type="PANTHER" id="PTHR10835:SF0">
    <property type="entry name" value="SQUALENE MONOOXYGENASE"/>
    <property type="match status" value="1"/>
</dbReference>
<reference evidence="3 4" key="1">
    <citation type="journal article" date="2018" name="Microb. Genom.">
        <title>Expanding an expanded genome: long-read sequencing of Trypanosoma cruzi.</title>
        <authorList>
            <person name="Berna L."/>
            <person name="Rodriguez M."/>
            <person name="Chiribao M.L."/>
            <person name="Parodi-Talice A."/>
            <person name="Pita S."/>
            <person name="Rijo G."/>
            <person name="Alvarez-Valin F."/>
            <person name="Robello C."/>
        </authorList>
    </citation>
    <scope>NUCLEOTIDE SEQUENCE [LARGE SCALE GENOMIC DNA]</scope>
    <source>
        <strain evidence="3 4">TCC</strain>
    </source>
</reference>
<comment type="function">
    <text evidence="1">Catalyzes the stereospecific oxidation of squalene to (S)-2,3-epoxysqualene, and is considered to be a rate-limiting enzyme in steroid biosynthesis.</text>
</comment>
<dbReference type="GO" id="GO:0016126">
    <property type="term" value="P:sterol biosynthetic process"/>
    <property type="evidence" value="ECO:0007669"/>
    <property type="project" value="UniProtKB-UniRule"/>
</dbReference>
<protein>
    <recommendedName>
        <fullName evidence="1">Squalene monooxygenase</fullName>
        <ecNumber evidence="1">1.14.14.17</ecNumber>
    </recommendedName>
</protein>
<proteinExistence type="inferred from homology"/>
<dbReference type="VEuPathDB" id="TriTrypDB:TcBrA4_0074790"/>
<sequence>MFCTFTLLVVVTVLILNHVLSRLRFKPTRTNYDYDAIIVGGSIAGPVMAKALSEQNRKVLLLERSLFVKPDRIVGELLQPGGINALKQVNMEGCATSVGMPCEGYMLLDAKGVGVKLPYGAGFQGVSFHFGDFVNNLREHVWYNCSSNVTMLEATVNTVLVENTGLLERAYGVEYSISEDYKVPETPFRRDVSAQSQSTETTTAIVRRVATAPLIIMCDGGSSKFKSRYQHYTPARTTTQILLGSFCVMYSYPLKNMARYFLPKLDLFCPIDWIQMSCACWLITINQLYLIWGNKVNGLLKKWHPVFRQRCVPNLFALQRIQVAFVPCLWHITLQHFRQSEAMWAWEIMRISVIHSLVVV</sequence>
<evidence type="ECO:0000313" key="3">
    <source>
        <dbReference type="EMBL" id="PWV12728.1"/>
    </source>
</evidence>
<comment type="caution">
    <text evidence="3">The sequence shown here is derived from an EMBL/GenBank/DDBJ whole genome shotgun (WGS) entry which is preliminary data.</text>
</comment>
<dbReference type="VEuPathDB" id="TriTrypDB:C4B63_46g14"/>
<keyword evidence="1" id="KW-0560">Oxidoreductase</keyword>
<dbReference type="SUPFAM" id="SSF51905">
    <property type="entry name" value="FAD/NAD(P)-binding domain"/>
    <property type="match status" value="1"/>
</dbReference>
<keyword evidence="2" id="KW-0732">Signal</keyword>
<dbReference type="VEuPathDB" id="TriTrypDB:TCDM_04105"/>
<dbReference type="AlphaFoldDB" id="A0A2V2WVV9"/>
<dbReference type="VEuPathDB" id="TriTrypDB:TCSYLVIO_003484"/>
<dbReference type="VEuPathDB" id="TriTrypDB:ECC02_006453"/>
<keyword evidence="1" id="KW-0285">Flavoprotein</keyword>
<dbReference type="VEuPathDB" id="TriTrypDB:BCY84_13639"/>